<evidence type="ECO:0000313" key="2">
    <source>
        <dbReference type="EMBL" id="PHM46224.1"/>
    </source>
</evidence>
<reference evidence="3" key="1">
    <citation type="submission" date="2016-10" db="EMBL/GenBank/DDBJ databases">
        <authorList>
            <person name="de Groot N.N."/>
        </authorList>
    </citation>
    <scope>NUCLEOTIDE SEQUENCE [LARGE SCALE GENOMIC DNA]</scope>
    <source>
        <strain evidence="3">DSM 17908</strain>
    </source>
</reference>
<dbReference type="Proteomes" id="UP000224607">
    <property type="component" value="Unassembled WGS sequence"/>
</dbReference>
<dbReference type="EMBL" id="FORG01000002">
    <property type="protein sequence ID" value="SFI60203.1"/>
    <property type="molecule type" value="Genomic_DNA"/>
</dbReference>
<evidence type="ECO:0000313" key="5">
    <source>
        <dbReference type="Proteomes" id="UP000224607"/>
    </source>
</evidence>
<dbReference type="RefSeq" id="WP_092507716.1">
    <property type="nucleotide sequence ID" value="NZ_CAWNQB010000001.1"/>
</dbReference>
<keyword evidence="1" id="KW-0812">Transmembrane</keyword>
<evidence type="ECO:0000313" key="3">
    <source>
        <dbReference type="EMBL" id="SFI60203.1"/>
    </source>
</evidence>
<gene>
    <name evidence="3" type="ORF">SAMN05421680_102225</name>
    <name evidence="2" type="ORF">Xmau_00630</name>
</gene>
<keyword evidence="1" id="KW-0472">Membrane</keyword>
<accession>A0A1I3JIV7</accession>
<dbReference type="Proteomes" id="UP000198919">
    <property type="component" value="Unassembled WGS sequence"/>
</dbReference>
<sequence>MTITIEEILYDAIRETKSVFKVKSYNIGYYDHNMLPAETRGFYGEKGNILRKRAFDIIYDDTLGKKLNCKEIYNYLNRQKNIIFVGNCLLLAIYSLYYLKKIHKHTFRYLFYKMESNHTHDSPLLTLQVISLLKPYSHSFVMVSPPNNNEEKPYLGMQTPPNQFPRDAWICDPWADIICPAISYDEKWKITMSKWNFAGKTVNITHVKVKEDTDLSPLGRYAYTAIQMGRKMIVDMITIYPDGKTILHEDTSSKRCNIL</sequence>
<organism evidence="3 4">
    <name type="scientific">Xenorhabdus mauleonii</name>
    <dbReference type="NCBI Taxonomy" id="351675"/>
    <lineage>
        <taxon>Bacteria</taxon>
        <taxon>Pseudomonadati</taxon>
        <taxon>Pseudomonadota</taxon>
        <taxon>Gammaproteobacteria</taxon>
        <taxon>Enterobacterales</taxon>
        <taxon>Morganellaceae</taxon>
        <taxon>Xenorhabdus</taxon>
    </lineage>
</organism>
<evidence type="ECO:0000256" key="1">
    <source>
        <dbReference type="SAM" id="Phobius"/>
    </source>
</evidence>
<protein>
    <submittedName>
        <fullName evidence="3">Uncharacterized protein</fullName>
    </submittedName>
</protein>
<proteinExistence type="predicted"/>
<dbReference type="EMBL" id="NITY01000001">
    <property type="protein sequence ID" value="PHM46224.1"/>
    <property type="molecule type" value="Genomic_DNA"/>
</dbReference>
<reference evidence="4" key="2">
    <citation type="submission" date="2016-10" db="EMBL/GenBank/DDBJ databases">
        <authorList>
            <person name="Varghese N."/>
            <person name="Submissions S."/>
        </authorList>
    </citation>
    <scope>NUCLEOTIDE SEQUENCE [LARGE SCALE GENOMIC DNA]</scope>
    <source>
        <strain evidence="4">DSM 17908</strain>
    </source>
</reference>
<feature type="transmembrane region" description="Helical" evidence="1">
    <location>
        <begin position="82"/>
        <end position="99"/>
    </location>
</feature>
<evidence type="ECO:0000313" key="4">
    <source>
        <dbReference type="Proteomes" id="UP000198919"/>
    </source>
</evidence>
<reference evidence="2 5" key="3">
    <citation type="journal article" date="2017" name="Nat. Microbiol.">
        <title>Natural product diversity associated with the nematode symbionts Photorhabdus and Xenorhabdus.</title>
        <authorList>
            <person name="Tobias N.J."/>
            <person name="Wolff H."/>
            <person name="Djahanschiri B."/>
            <person name="Grundmann F."/>
            <person name="Kronenwerth M."/>
            <person name="Shi Y.M."/>
            <person name="Simonyi S."/>
            <person name="Grun P."/>
            <person name="Shapiro-Ilan D."/>
            <person name="Pidot S.J."/>
            <person name="Stinear T.P."/>
            <person name="Ebersberger I."/>
            <person name="Bode H.B."/>
        </authorList>
    </citation>
    <scope>NUCLEOTIDE SEQUENCE [LARGE SCALE GENOMIC DNA]</scope>
    <source>
        <strain evidence="2 5">DSM 17908</strain>
    </source>
</reference>
<dbReference type="AlphaFoldDB" id="A0A1I3JIV7"/>
<dbReference type="OrthoDB" id="5572038at2"/>
<name>A0A1I3JIV7_9GAMM</name>
<keyword evidence="5" id="KW-1185">Reference proteome</keyword>
<keyword evidence="1" id="KW-1133">Transmembrane helix</keyword>